<keyword evidence="2" id="KW-1185">Reference proteome</keyword>
<evidence type="ECO:0000313" key="1">
    <source>
        <dbReference type="EMBL" id="MDQ0164521.1"/>
    </source>
</evidence>
<dbReference type="EMBL" id="JAUSTY010000002">
    <property type="protein sequence ID" value="MDQ0164521.1"/>
    <property type="molecule type" value="Genomic_DNA"/>
</dbReference>
<dbReference type="Pfam" id="PF12982">
    <property type="entry name" value="DUF3866"/>
    <property type="match status" value="1"/>
</dbReference>
<dbReference type="InterPro" id="IPR024479">
    <property type="entry name" value="DUF3866"/>
</dbReference>
<dbReference type="RefSeq" id="WP_307390246.1">
    <property type="nucleotide sequence ID" value="NZ_BAAADK010000018.1"/>
</dbReference>
<protein>
    <recommendedName>
        <fullName evidence="3">DUF3866 family protein</fullName>
    </recommendedName>
</protein>
<evidence type="ECO:0008006" key="3">
    <source>
        <dbReference type="Google" id="ProtNLM"/>
    </source>
</evidence>
<proteinExistence type="predicted"/>
<accession>A0ABT9VU54</accession>
<dbReference type="Proteomes" id="UP001235840">
    <property type="component" value="Unassembled WGS sequence"/>
</dbReference>
<comment type="caution">
    <text evidence="1">The sequence shown here is derived from an EMBL/GenBank/DDBJ whole genome shotgun (WGS) entry which is preliminary data.</text>
</comment>
<name>A0ABT9VU54_9BACI</name>
<evidence type="ECO:0000313" key="2">
    <source>
        <dbReference type="Proteomes" id="UP001235840"/>
    </source>
</evidence>
<organism evidence="1 2">
    <name type="scientific">Caldalkalibacillus horti</name>
    <dbReference type="NCBI Taxonomy" id="77523"/>
    <lineage>
        <taxon>Bacteria</taxon>
        <taxon>Bacillati</taxon>
        <taxon>Bacillota</taxon>
        <taxon>Bacilli</taxon>
        <taxon>Bacillales</taxon>
        <taxon>Bacillaceae</taxon>
        <taxon>Caldalkalibacillus</taxon>
    </lineage>
</organism>
<gene>
    <name evidence="1" type="ORF">J2S11_000421</name>
</gene>
<sequence length="380" mass="42615">MQNVWGDVIKVIECREDKQILEVYVKMKYIKAIHYLYDQKKCTEGDRVLVNTSAIDLGLGTGGYGFVMAIYESHQESSSKSVPPGHIMKLRYTPVQVPVLSIESEDSHVHSLFSSSFSLEGKRVLLGELHSMLPIMASLIETYQENRKIVYIMDDQASLHIAFSEHVHFLKEKLNLTTITFGQAVGGDVETINIYTALEAAYKLLQADDIIITHGPGVIGTGSQRGFSGMQLVHWLHAIHTCGGKGIIIPRIQFRDPRLRHKGLSHHMLEPLLKHSLASAQIPYPVRTLAGVEPNSNENIGKVEDIGSQDQGILEKQFSKLANKHAVAKIPIDSFKADIEQALNWYEHPIKTMGRGYEQEPYFFYAVGAAFKLYRSNVVE</sequence>
<reference evidence="1 2" key="1">
    <citation type="submission" date="2023-07" db="EMBL/GenBank/DDBJ databases">
        <title>Genomic Encyclopedia of Type Strains, Phase IV (KMG-IV): sequencing the most valuable type-strain genomes for metagenomic binning, comparative biology and taxonomic classification.</title>
        <authorList>
            <person name="Goeker M."/>
        </authorList>
    </citation>
    <scope>NUCLEOTIDE SEQUENCE [LARGE SCALE GENOMIC DNA]</scope>
    <source>
        <strain evidence="1 2">DSM 12751</strain>
    </source>
</reference>